<keyword evidence="3" id="KW-0560">Oxidoreductase</keyword>
<dbReference type="EC" id="1.-.-.-" evidence="3"/>
<evidence type="ECO:0000256" key="1">
    <source>
        <dbReference type="ARBA" id="ARBA00006484"/>
    </source>
</evidence>
<reference evidence="3 4" key="1">
    <citation type="journal article" date="2015" name="Appl. Microbiol. Biotechnol.">
        <title>The consequence of an additional NADH dehydrogenase paralog on the growth of Gluconobacter oxydans DSM3504.</title>
        <authorList>
            <person name="Kostner D."/>
            <person name="Luchterhand B."/>
            <person name="Junker A."/>
            <person name="Volland S."/>
            <person name="Daniel R."/>
            <person name="Buchs J."/>
            <person name="Liebl W."/>
            <person name="Ehrenreich A."/>
        </authorList>
    </citation>
    <scope>NUCLEOTIDE SEQUENCE [LARGE SCALE GENOMIC DNA]</scope>
    <source>
        <strain evidence="3">DSM 3504</strain>
    </source>
</reference>
<sequence>MIWQLKDGSFVSAVKRNRIMTHRVALITGGSRGIGAAIALKLAQDGFDIAITYARNEKAAQKVVSEVEALGRKAVAVQADGGSTDGNIAAITKTHEAFGRLDALVCNAGIYPYGPIAQMTVTQIEDVLNLNLRAAMVETVEALKYMKTGGRLIYIGSAFGERAPFPGISLYSATKAGLIGFTKGVARDLGPQGITANVVEPGPIATDLNPEDGAAAAVIRKFTATESYGKVNDIARIVSFLASPDASYITGASILVDGGLVA</sequence>
<gene>
    <name evidence="3" type="primary">yjgI</name>
    <name evidence="3" type="ORF">GLS_c06220</name>
</gene>
<feature type="domain" description="Ketoreductase" evidence="2">
    <location>
        <begin position="23"/>
        <end position="202"/>
    </location>
</feature>
<name>A0A067Z131_GLUOY</name>
<evidence type="ECO:0000313" key="3">
    <source>
        <dbReference type="EMBL" id="AHK70536.1"/>
    </source>
</evidence>
<proteinExistence type="inferred from homology"/>
<dbReference type="InterPro" id="IPR036291">
    <property type="entry name" value="NAD(P)-bd_dom_sf"/>
</dbReference>
<dbReference type="GO" id="GO:0032787">
    <property type="term" value="P:monocarboxylic acid metabolic process"/>
    <property type="evidence" value="ECO:0007669"/>
    <property type="project" value="UniProtKB-ARBA"/>
</dbReference>
<dbReference type="CDD" id="cd05233">
    <property type="entry name" value="SDR_c"/>
    <property type="match status" value="1"/>
</dbReference>
<comment type="similarity">
    <text evidence="1">Belongs to the short-chain dehydrogenases/reductases (SDR) family.</text>
</comment>
<dbReference type="AlphaFoldDB" id="A0A067Z131"/>
<dbReference type="HOGENOM" id="CLU_010194_1_3_5"/>
<dbReference type="Gene3D" id="3.40.50.720">
    <property type="entry name" value="NAD(P)-binding Rossmann-like Domain"/>
    <property type="match status" value="1"/>
</dbReference>
<evidence type="ECO:0000259" key="2">
    <source>
        <dbReference type="SMART" id="SM00822"/>
    </source>
</evidence>
<dbReference type="PRINTS" id="PR00081">
    <property type="entry name" value="GDHRDH"/>
</dbReference>
<dbReference type="PANTHER" id="PTHR42879:SF2">
    <property type="entry name" value="3-OXOACYL-[ACYL-CARRIER-PROTEIN] REDUCTASE FABG"/>
    <property type="match status" value="1"/>
</dbReference>
<dbReference type="SMART" id="SM00822">
    <property type="entry name" value="PKS_KR"/>
    <property type="match status" value="1"/>
</dbReference>
<dbReference type="PANTHER" id="PTHR42879">
    <property type="entry name" value="3-OXOACYL-(ACYL-CARRIER-PROTEIN) REDUCTASE"/>
    <property type="match status" value="1"/>
</dbReference>
<dbReference type="SUPFAM" id="SSF51735">
    <property type="entry name" value="NAD(P)-binding Rossmann-fold domains"/>
    <property type="match status" value="1"/>
</dbReference>
<dbReference type="EMBL" id="CP004373">
    <property type="protein sequence ID" value="AHK70536.1"/>
    <property type="molecule type" value="Genomic_DNA"/>
</dbReference>
<protein>
    <submittedName>
        <fullName evidence="3">Oxidoreductase YjgI</fullName>
        <ecNumber evidence="3">1.-.-.-</ecNumber>
    </submittedName>
</protein>
<organism evidence="3 4">
    <name type="scientific">Gluconobacter oxydans DSM 3504</name>
    <dbReference type="NCBI Taxonomy" id="1288313"/>
    <lineage>
        <taxon>Bacteria</taxon>
        <taxon>Pseudomonadati</taxon>
        <taxon>Pseudomonadota</taxon>
        <taxon>Alphaproteobacteria</taxon>
        <taxon>Acetobacterales</taxon>
        <taxon>Acetobacteraceae</taxon>
        <taxon>Gluconobacter</taxon>
    </lineage>
</organism>
<dbReference type="Pfam" id="PF13561">
    <property type="entry name" value="adh_short_C2"/>
    <property type="match status" value="1"/>
</dbReference>
<dbReference type="FunFam" id="3.40.50.720:FF:000084">
    <property type="entry name" value="Short-chain dehydrogenase reductase"/>
    <property type="match status" value="1"/>
</dbReference>
<dbReference type="GO" id="GO:0016491">
    <property type="term" value="F:oxidoreductase activity"/>
    <property type="evidence" value="ECO:0007669"/>
    <property type="project" value="UniProtKB-KW"/>
</dbReference>
<dbReference type="InterPro" id="IPR057326">
    <property type="entry name" value="KR_dom"/>
</dbReference>
<dbReference type="PRINTS" id="PR00080">
    <property type="entry name" value="SDRFAMILY"/>
</dbReference>
<accession>A0A067Z131</accession>
<evidence type="ECO:0000313" key="4">
    <source>
        <dbReference type="Proteomes" id="UP000031656"/>
    </source>
</evidence>
<dbReference type="Proteomes" id="UP000031656">
    <property type="component" value="Chromosome"/>
</dbReference>
<dbReference type="PROSITE" id="PS00061">
    <property type="entry name" value="ADH_SHORT"/>
    <property type="match status" value="1"/>
</dbReference>
<dbReference type="KEGG" id="goy:GLS_c06220"/>
<dbReference type="InterPro" id="IPR020904">
    <property type="entry name" value="Sc_DH/Rdtase_CS"/>
</dbReference>
<dbReference type="InterPro" id="IPR002347">
    <property type="entry name" value="SDR_fam"/>
</dbReference>
<dbReference type="InterPro" id="IPR050259">
    <property type="entry name" value="SDR"/>
</dbReference>